<evidence type="ECO:0000256" key="2">
    <source>
        <dbReference type="ARBA" id="ARBA00022723"/>
    </source>
</evidence>
<dbReference type="Pfam" id="PF00096">
    <property type="entry name" value="zf-C2H2"/>
    <property type="match status" value="1"/>
</dbReference>
<evidence type="ECO:0000259" key="8">
    <source>
        <dbReference type="PROSITE" id="PS50157"/>
    </source>
</evidence>
<keyword evidence="10" id="KW-1185">Reference proteome</keyword>
<dbReference type="PANTHER" id="PTHR24406">
    <property type="entry name" value="TRANSCRIPTIONAL REPRESSOR CTCFL-RELATED"/>
    <property type="match status" value="1"/>
</dbReference>
<feature type="domain" description="C2H2-type" evidence="8">
    <location>
        <begin position="540"/>
        <end position="567"/>
    </location>
</feature>
<keyword evidence="3" id="KW-0677">Repeat</keyword>
<evidence type="ECO:0000256" key="3">
    <source>
        <dbReference type="ARBA" id="ARBA00022737"/>
    </source>
</evidence>
<comment type="subcellular location">
    <subcellularLocation>
        <location evidence="1">Nucleus</location>
    </subcellularLocation>
</comment>
<evidence type="ECO:0000256" key="6">
    <source>
        <dbReference type="ARBA" id="ARBA00023242"/>
    </source>
</evidence>
<organism evidence="9 10">
    <name type="scientific">Orchesella dallaii</name>
    <dbReference type="NCBI Taxonomy" id="48710"/>
    <lineage>
        <taxon>Eukaryota</taxon>
        <taxon>Metazoa</taxon>
        <taxon>Ecdysozoa</taxon>
        <taxon>Arthropoda</taxon>
        <taxon>Hexapoda</taxon>
        <taxon>Collembola</taxon>
        <taxon>Entomobryomorpha</taxon>
        <taxon>Entomobryoidea</taxon>
        <taxon>Orchesellidae</taxon>
        <taxon>Orchesellinae</taxon>
        <taxon>Orchesella</taxon>
    </lineage>
</organism>
<evidence type="ECO:0000256" key="1">
    <source>
        <dbReference type="ARBA" id="ARBA00004123"/>
    </source>
</evidence>
<dbReference type="InterPro" id="IPR013087">
    <property type="entry name" value="Znf_C2H2_type"/>
</dbReference>
<evidence type="ECO:0000313" key="10">
    <source>
        <dbReference type="Proteomes" id="UP001642540"/>
    </source>
</evidence>
<keyword evidence="2" id="KW-0479">Metal-binding</keyword>
<evidence type="ECO:0000256" key="4">
    <source>
        <dbReference type="ARBA" id="ARBA00022771"/>
    </source>
</evidence>
<keyword evidence="4 7" id="KW-0863">Zinc-finger</keyword>
<keyword evidence="6" id="KW-0539">Nucleus</keyword>
<dbReference type="InterPro" id="IPR050888">
    <property type="entry name" value="ZnF_C2H2-type_TF"/>
</dbReference>
<dbReference type="SUPFAM" id="SSF57667">
    <property type="entry name" value="beta-beta-alpha zinc fingers"/>
    <property type="match status" value="1"/>
</dbReference>
<evidence type="ECO:0000313" key="9">
    <source>
        <dbReference type="EMBL" id="CAL8121370.1"/>
    </source>
</evidence>
<proteinExistence type="predicted"/>
<dbReference type="Proteomes" id="UP001642540">
    <property type="component" value="Unassembled WGS sequence"/>
</dbReference>
<dbReference type="Gene3D" id="3.30.160.60">
    <property type="entry name" value="Classic Zinc Finger"/>
    <property type="match status" value="1"/>
</dbReference>
<evidence type="ECO:0000256" key="5">
    <source>
        <dbReference type="ARBA" id="ARBA00022833"/>
    </source>
</evidence>
<accession>A0ABP1R781</accession>
<reference evidence="9 10" key="1">
    <citation type="submission" date="2024-08" db="EMBL/GenBank/DDBJ databases">
        <authorList>
            <person name="Cucini C."/>
            <person name="Frati F."/>
        </authorList>
    </citation>
    <scope>NUCLEOTIDE SEQUENCE [LARGE SCALE GENOMIC DNA]</scope>
</reference>
<evidence type="ECO:0000256" key="7">
    <source>
        <dbReference type="PROSITE-ProRule" id="PRU00042"/>
    </source>
</evidence>
<comment type="caution">
    <text evidence="9">The sequence shown here is derived from an EMBL/GenBank/DDBJ whole genome shotgun (WGS) entry which is preliminary data.</text>
</comment>
<dbReference type="PROSITE" id="PS50157">
    <property type="entry name" value="ZINC_FINGER_C2H2_2"/>
    <property type="match status" value="2"/>
</dbReference>
<gene>
    <name evidence="9" type="ORF">ODALV1_LOCUS19352</name>
</gene>
<dbReference type="SMART" id="SM00355">
    <property type="entry name" value="ZnF_C2H2"/>
    <property type="match status" value="4"/>
</dbReference>
<keyword evidence="5" id="KW-0862">Zinc</keyword>
<dbReference type="Pfam" id="PF12874">
    <property type="entry name" value="zf-met"/>
    <property type="match status" value="1"/>
</dbReference>
<dbReference type="PROSITE" id="PS00028">
    <property type="entry name" value="ZINC_FINGER_C2H2_1"/>
    <property type="match status" value="2"/>
</dbReference>
<feature type="domain" description="C2H2-type" evidence="8">
    <location>
        <begin position="444"/>
        <end position="466"/>
    </location>
</feature>
<sequence length="590" mass="66726">MDYNPRQNYASTISDCWNNNNLSFGAQPLPTIQEQTSSCLLCSNIVLLNQNDYGFSTYVTERLALANRSRMLKNLCFHLKISNQNIPSECPRSISPLCIACEGLMKQLWRYQGILDRIGFEISKIVTSIEKTVVDEEILKTLQTTRFQGQGLLSLRELILDEYRNKILRRKQMRSSARFCQGTDNFNSILDMRQRIQDSVITSPSTSACYSARSERLGLGEMSESHAQNNPIQEVGERAEIYAAEPCSSSSSSIFIAPEVTYERPQSINEETENECLIINNEGQEETFNYREQEGTNLNQDCNQGCDLVISGVRGGNSTIMGLPMNQIKSEIGQPNIEIVSCPETDLTIAGEQDSDADDILSVEPRQRRLLCEGVEIYKCYTDPSKPGRSNAYLQCSLCNLTLTVPRKGVPGKATSLMKMRCHVREAHKDKMRKTKSKTKRMLLTCPQCPEKFRGKKSLREHKKSHGLQCDICGRPIPGNSMRNLLTHKFSHKNDEERRAALAAKEKGTRVALLSGKIRKNRNLKGRKSTSILKHLTQNLTCNICNRTFPRKNYLQLHMKSHKNTLKTTIIPVKHQAPVFQRICEAGTNT</sequence>
<protein>
    <recommendedName>
        <fullName evidence="8">C2H2-type domain-containing protein</fullName>
    </recommendedName>
</protein>
<dbReference type="EMBL" id="CAXLJM020000065">
    <property type="protein sequence ID" value="CAL8121370.1"/>
    <property type="molecule type" value="Genomic_DNA"/>
</dbReference>
<dbReference type="InterPro" id="IPR036236">
    <property type="entry name" value="Znf_C2H2_sf"/>
</dbReference>
<name>A0ABP1R781_9HEXA</name>